<dbReference type="AlphaFoldDB" id="A0A6G4WL60"/>
<protein>
    <submittedName>
        <fullName evidence="1">Uncharacterized protein</fullName>
    </submittedName>
</protein>
<reference evidence="1 2" key="1">
    <citation type="submission" date="2020-02" db="EMBL/GenBank/DDBJ databases">
        <title>Genome sequence of strain CCNWXJ40-4.</title>
        <authorList>
            <person name="Gao J."/>
            <person name="Sun J."/>
        </authorList>
    </citation>
    <scope>NUCLEOTIDE SEQUENCE [LARGE SCALE GENOMIC DNA]</scope>
    <source>
        <strain evidence="1 2">CCNWXJ 40-4</strain>
    </source>
</reference>
<dbReference type="RefSeq" id="WP_165033183.1">
    <property type="nucleotide sequence ID" value="NZ_JAAKZF010000068.1"/>
</dbReference>
<evidence type="ECO:0000313" key="2">
    <source>
        <dbReference type="Proteomes" id="UP001642900"/>
    </source>
</evidence>
<keyword evidence="2" id="KW-1185">Reference proteome</keyword>
<organism evidence="1 2">
    <name type="scientific">Allomesorhizobium camelthorni</name>
    <dbReference type="NCBI Taxonomy" id="475069"/>
    <lineage>
        <taxon>Bacteria</taxon>
        <taxon>Pseudomonadati</taxon>
        <taxon>Pseudomonadota</taxon>
        <taxon>Alphaproteobacteria</taxon>
        <taxon>Hyphomicrobiales</taxon>
        <taxon>Phyllobacteriaceae</taxon>
        <taxon>Allomesorhizobium</taxon>
    </lineage>
</organism>
<comment type="caution">
    <text evidence="1">The sequence shown here is derived from an EMBL/GenBank/DDBJ whole genome shotgun (WGS) entry which is preliminary data.</text>
</comment>
<accession>A0A6G4WL60</accession>
<proteinExistence type="predicted"/>
<evidence type="ECO:0000313" key="1">
    <source>
        <dbReference type="EMBL" id="NGO54850.1"/>
    </source>
</evidence>
<dbReference type="Proteomes" id="UP001642900">
    <property type="component" value="Unassembled WGS sequence"/>
</dbReference>
<dbReference type="EMBL" id="JAAKZF010000068">
    <property type="protein sequence ID" value="NGO54850.1"/>
    <property type="molecule type" value="Genomic_DNA"/>
</dbReference>
<sequence>MKHQTLDQLHAIAEVQSEPTRPALTRSQRLERWADLLEQQPDRCLRALTGTEYQPASVRDTMRGAGSPITVAFEDPILRAEGLKDDTYGAAKRFFEMTDLQLHEIVCHCHVGATMQASRAAQRVRAAISGKLGFSARLRGAFFLQRTR</sequence>
<name>A0A6G4WL60_9HYPH</name>
<gene>
    <name evidence="1" type="ORF">G6N73_27680</name>
</gene>